<dbReference type="HOGENOM" id="CLU_044328_1_0_0"/>
<dbReference type="InterPro" id="IPR010165">
    <property type="entry name" value="CRISPR-Cmr3_IIIB"/>
</dbReference>
<dbReference type="STRING" id="1499966.U14_02453"/>
<reference evidence="1" key="1">
    <citation type="journal article" date="2015" name="PeerJ">
        <title>First genomic representation of candidate bacterial phylum KSB3 points to enhanced environmental sensing as a trigger of wastewater bulking.</title>
        <authorList>
            <person name="Sekiguchi Y."/>
            <person name="Ohashi A."/>
            <person name="Parks D.H."/>
            <person name="Yamauchi T."/>
            <person name="Tyson G.W."/>
            <person name="Hugenholtz P."/>
        </authorList>
    </citation>
    <scope>NUCLEOTIDE SEQUENCE [LARGE SCALE GENOMIC DNA]</scope>
</reference>
<dbReference type="EMBL" id="DF820457">
    <property type="protein sequence ID" value="GAK51210.1"/>
    <property type="molecule type" value="Genomic_DNA"/>
</dbReference>
<keyword evidence="2" id="KW-1185">Reference proteome</keyword>
<sequence length="366" mass="40643">MLKIDPFDTLFFRDGKPFTMGADSAAEGIFPPYPSTLFGAVRSAIIAQTHGLPDFLNERLKSEIGTKDGYATASIEIKGVFLFREQNIWFPAPLDLVGYENTKDKTLDNTQVLCFQDAPLFTSNQQHSSYLMAQNDDLDESAGYFFSENSLANYLSGALSGFDLLASQIFYQNEPKIGIKKNRDIGTTEESHLYRLEMRRLTKETSLACDILGTPSLATSGVLKFGGENRVVAYTMLDKQLPECLACKNDVIERIKQTKRFKLYFLTPAIFSGDEDGKGAWHPNEKFLPSGVSFLTAAIGKPVSIGGWDVQRKSEKSIRKAIPAGSVYYYHIDDTIDPAVLYDKLNYKNLSEQAHEGFGLVLVGGV</sequence>
<gene>
    <name evidence="1" type="ORF">U14_02453</name>
</gene>
<name>A0A081BLE4_9BACT</name>
<dbReference type="AlphaFoldDB" id="A0A081BLE4"/>
<dbReference type="Proteomes" id="UP000030700">
    <property type="component" value="Unassembled WGS sequence"/>
</dbReference>
<dbReference type="Gene3D" id="2.60.40.4350">
    <property type="match status" value="1"/>
</dbReference>
<organism evidence="1">
    <name type="scientific">Candidatus Moduliflexus flocculans</name>
    <dbReference type="NCBI Taxonomy" id="1499966"/>
    <lineage>
        <taxon>Bacteria</taxon>
        <taxon>Candidatus Moduliflexota</taxon>
        <taxon>Candidatus Moduliflexia</taxon>
        <taxon>Candidatus Moduliflexales</taxon>
        <taxon>Candidatus Moduliflexaceae</taxon>
    </lineage>
</organism>
<accession>A0A081BLE4</accession>
<dbReference type="NCBIfam" id="TIGR01888">
    <property type="entry name" value="cas_cmr3"/>
    <property type="match status" value="1"/>
</dbReference>
<dbReference type="InterPro" id="IPR019117">
    <property type="entry name" value="CRISPR-assoc_protein_Cmr3"/>
</dbReference>
<protein>
    <submittedName>
        <fullName evidence="1">CRISPR-associated protein, Cmr3 family</fullName>
    </submittedName>
</protein>
<dbReference type="Pfam" id="PF09700">
    <property type="entry name" value="Cas_Cmr3"/>
    <property type="match status" value="1"/>
</dbReference>
<proteinExistence type="predicted"/>
<dbReference type="Gene3D" id="3.30.70.2940">
    <property type="match status" value="1"/>
</dbReference>
<evidence type="ECO:0000313" key="1">
    <source>
        <dbReference type="EMBL" id="GAK51210.1"/>
    </source>
</evidence>
<evidence type="ECO:0000313" key="2">
    <source>
        <dbReference type="Proteomes" id="UP000030700"/>
    </source>
</evidence>